<organism evidence="1 2">
    <name type="scientific">Pseudoxanthomonas putridarboris</name>
    <dbReference type="NCBI Taxonomy" id="752605"/>
    <lineage>
        <taxon>Bacteria</taxon>
        <taxon>Pseudomonadati</taxon>
        <taxon>Pseudomonadota</taxon>
        <taxon>Gammaproteobacteria</taxon>
        <taxon>Lysobacterales</taxon>
        <taxon>Lysobacteraceae</taxon>
        <taxon>Pseudoxanthomonas</taxon>
    </lineage>
</organism>
<proteinExistence type="predicted"/>
<accession>A0ABU9J3R8</accession>
<dbReference type="PROSITE" id="PS51257">
    <property type="entry name" value="PROKAR_LIPOPROTEIN"/>
    <property type="match status" value="1"/>
</dbReference>
<evidence type="ECO:0000313" key="1">
    <source>
        <dbReference type="EMBL" id="MEL1265905.1"/>
    </source>
</evidence>
<dbReference type="Proteomes" id="UP001459204">
    <property type="component" value="Unassembled WGS sequence"/>
</dbReference>
<comment type="caution">
    <text evidence="1">The sequence shown here is derived from an EMBL/GenBank/DDBJ whole genome shotgun (WGS) entry which is preliminary data.</text>
</comment>
<protein>
    <submittedName>
        <fullName evidence="1">Uncharacterized protein</fullName>
    </submittedName>
</protein>
<evidence type="ECO:0000313" key="2">
    <source>
        <dbReference type="Proteomes" id="UP001459204"/>
    </source>
</evidence>
<dbReference type="RefSeq" id="WP_341727079.1">
    <property type="nucleotide sequence ID" value="NZ_JBBWWT010000010.1"/>
</dbReference>
<reference evidence="1 2" key="1">
    <citation type="submission" date="2024-04" db="EMBL/GenBank/DDBJ databases">
        <title>Draft genome sequence of Pseudoxanthomonas putridarboris WD12.</title>
        <authorList>
            <person name="Oh J."/>
        </authorList>
    </citation>
    <scope>NUCLEOTIDE SEQUENCE [LARGE SCALE GENOMIC DNA]</scope>
    <source>
        <strain evidence="1 2">WD12</strain>
    </source>
</reference>
<sequence length="122" mass="13109">MRIIMSLVSCLMALAGCNEKPSVTTIHHSAVDGVDVLFSKTTLREGVARFDCFASESGQCHYVVYTERCPDAAHGENPAACQRTTLDDFDLAVGKTHEIHGLPGDFRQCVEQRPPAPGSGCG</sequence>
<dbReference type="EMBL" id="JBBWWT010000010">
    <property type="protein sequence ID" value="MEL1265905.1"/>
    <property type="molecule type" value="Genomic_DNA"/>
</dbReference>
<gene>
    <name evidence="1" type="ORF">AAD027_16235</name>
</gene>
<name>A0ABU9J3R8_9GAMM</name>
<keyword evidence="2" id="KW-1185">Reference proteome</keyword>